<accession>A0ABX1YIZ0</accession>
<evidence type="ECO:0000313" key="1">
    <source>
        <dbReference type="EMBL" id="NOU80349.1"/>
    </source>
</evidence>
<keyword evidence="2" id="KW-1185">Reference proteome</keyword>
<dbReference type="EMBL" id="WHOB01000043">
    <property type="protein sequence ID" value="NOU80349.1"/>
    <property type="molecule type" value="Genomic_DNA"/>
</dbReference>
<name>A0ABX1YIZ0_9BACL</name>
<proteinExistence type="predicted"/>
<organism evidence="1 2">
    <name type="scientific">Paenibacillus phytohabitans</name>
    <dbReference type="NCBI Taxonomy" id="2654978"/>
    <lineage>
        <taxon>Bacteria</taxon>
        <taxon>Bacillati</taxon>
        <taxon>Bacillota</taxon>
        <taxon>Bacilli</taxon>
        <taxon>Bacillales</taxon>
        <taxon>Paenibacillaceae</taxon>
        <taxon>Paenibacillus</taxon>
    </lineage>
</organism>
<dbReference type="RefSeq" id="WP_171718013.1">
    <property type="nucleotide sequence ID" value="NZ_WHOB01000043.1"/>
</dbReference>
<evidence type="ECO:0000313" key="2">
    <source>
        <dbReference type="Proteomes" id="UP000596857"/>
    </source>
</evidence>
<dbReference type="Proteomes" id="UP000596857">
    <property type="component" value="Unassembled WGS sequence"/>
</dbReference>
<gene>
    <name evidence="1" type="ORF">GC101_15875</name>
</gene>
<protein>
    <submittedName>
        <fullName evidence="1">Uncharacterized protein</fullName>
    </submittedName>
</protein>
<reference evidence="1 2" key="1">
    <citation type="submission" date="2019-10" db="EMBL/GenBank/DDBJ databases">
        <title>Description of Paenibacillus terricola sp. nov.</title>
        <authorList>
            <person name="Carlier A."/>
            <person name="Qi S."/>
        </authorList>
    </citation>
    <scope>NUCLEOTIDE SEQUENCE [LARGE SCALE GENOMIC DNA]</scope>
    <source>
        <strain evidence="1 2">LMG 31459</strain>
    </source>
</reference>
<sequence length="2027" mass="225570">MSDLFAGLGQFVSSDKFGADMKTKATVDSMKDIFIVMNDGRLPADLFYNPNARWLAGIKFNPVPFVDLAALFQDEYNRYGLFVQLLGDGAGPFAGLNGDFSYEKRKGSVGRFTGAISLLDEQRRVEMGALTVIVPEVALDLYRNGDFKIDVGFPVGLDFSRSLCIEALPYVGWGGFYFARLSAETSAYSRVPVISTTIGTFSSIIEAGLAVNLGYGKYFKRGVLNAGLSLTGIGILEGTNATFNANCDLTRNGAKFSWYKGTLGLSGKVFGEVDLKVLRAEVDCEVNATANMIIESYKETNIDFVLEVHAYGEIEADFGIAKGKISRSFHDKMNMDFVMGKETTAPWDACSPLQSPPHSLTTANLVWWPVIVPLPKRRKLTLYCMPQLSVGEEGGSKKVQCSAMLYMIDDPLQPDGFKVWARGVLLWTLNAYLNRNSGSGTPLDRLLQQTITKEEIRNIERYTTDGRSPIIYNQGGTGIVAFLAEYFDISICHPEIGCSGTLESKQFVFFPMFPDIELTVEQTLFGVATPQTLKIDFTNNQTVSTEKLEYIRQHSRRMMAEPVHEDKGEVTNPHPDSQPLPSIESMATLWIQDAVTVCIRAFARETVDLSGLALPGDTISISDLVDKVVDNNDRMKIVAASISQFTLFGLLVKQSESSEQKSVYTAIGQQFSLADSLTDLTLKLEVLPSNLPVTMNNCTEPHGDPSTLTIIFPDCELDRITALQHAELPDDDWSCVRPLTPYVDVPNTYPGKQPQIWEDTRSATGIRRKLSVFTAALGHRLAAQAGTLTLWQMDKQQAHKLDSAIDEYRLATFVEIRLWPTNVLNMYELKGASGYGQLLLERLNRAIANESSRGPVGLESIHVLHLRKESDSRVIWSSDSKLPLVLSSNLTTFTEPPVNGLSAAAAQTPPTFAQLLHTSGTVRSGGFYLWYENPFDQPPDPENPILAQILFRYVNNAPLGAYVNAADTVIGSDSDEAFYFLDTLRSSKPAFPSGHAGIEIYRPADKESTDLQAYLRRMFYLIGTKLKGSLAFAEQDLSDVPIAPVGEVNALPCDLPTDPSRWPGPWYQYRPVLPIVKHAIQPPETVECDKPADNPYAGLGEKVVITLYPRDVLGNTLSKPRYDYIIPVLYRDFVVPPHQWPGTTLRYRLDGAGLVVILAFSADGLTDEQARAAKDSYALAYHQLSQEHVEVGVTLSIDETKTHDVKDILTEYALGCWRSLCKKLSGEPYNRVIKECKIEPSAITLTMEKPLYELTLELTILRAYEEHIDPDMKSIPEAVSGTSRIPHESSTRIAGTQTIEAFARYFESAFDRKIGMGAWRDSEDGSRLWVVGISTTATACLKTERQAAEFFYGAAPFETMKRSRTLTVQPYELFSATDGTLVADAMETESVEDLDIWMQQVFAFIDEMLDKDCLSVIGKHDGAIQLESLRKAKSAIAEAYASKVSHLGKLKVSDISDLAAARERFKQQMLVRLAEAYKQDTVVQQPFNVEIACVDPGEMDQVSFYGPIEAESLIGLSDECKAEPGSEIYVQASFTPAKLSLQRGTQQLTYLFDVKNTGHFPRYQAKGVNYRVTHLEYALVEKGAVASAWISLIVPYDLPLGDMVIPVTIKGHPEPPLLLRHGYIDQEEPDIDNARILLDLAKEWKYTYTYKLRQEMTGQDRLKHEIVWNEELPVAKHTLADELPQALAQLIHIMPDIRMALQPGADPTGVSKAVECLKKCMEQIVSKWNSRLSKAAFGVSSSEPTTFDTFDTLEQQGSSSLLKVMLDKLTGPISVGDFSMQIGKYQSEPAGPGAFLFYFVGADGNREYLLFDQRMLPENTERTVQIEKFNIFRFERSRISLYETRNESLMKCCSSYEEATAEEFVYRTPKVSLTDSIAPRLKTTREIDFSTLSGAREHPIKEHVDTLLNHLFEDGGIPLLPHSIVCSASYMYAYLSVHTLRDDDTGEITVPVCFKHANLYKENEGSVVEFCRQLNECMKRNDGPLNKQGRFVIQLSIYPGNAVNANTLPVLVIKKLILPLNKISIVE</sequence>
<comment type="caution">
    <text evidence="1">The sequence shown here is derived from an EMBL/GenBank/DDBJ whole genome shotgun (WGS) entry which is preliminary data.</text>
</comment>